<keyword evidence="2" id="KW-0378">Hydrolase</keyword>
<reference evidence="2 3" key="1">
    <citation type="submission" date="2023-12" db="EMBL/GenBank/DDBJ databases">
        <title>Genome sequencing and assembly of bacterial species from a model synthetic community.</title>
        <authorList>
            <person name="Hogle S.L."/>
        </authorList>
    </citation>
    <scope>NUCLEOTIDE SEQUENCE [LARGE SCALE GENOMIC DNA]</scope>
    <source>
        <strain evidence="2 3">HAMBI_3031</strain>
    </source>
</reference>
<dbReference type="GO" id="GO:0016787">
    <property type="term" value="F:hydrolase activity"/>
    <property type="evidence" value="ECO:0007669"/>
    <property type="project" value="UniProtKB-KW"/>
</dbReference>
<dbReference type="PANTHER" id="PTHR39323:SF1">
    <property type="entry name" value="BLR1149 PROTEIN"/>
    <property type="match status" value="1"/>
</dbReference>
<dbReference type="GO" id="GO:0004519">
    <property type="term" value="F:endonuclease activity"/>
    <property type="evidence" value="ECO:0007669"/>
    <property type="project" value="UniProtKB-KW"/>
</dbReference>
<keyword evidence="2" id="KW-0436">Ligase</keyword>
<keyword evidence="2" id="KW-0255">Endonuclease</keyword>
<keyword evidence="2" id="KW-0540">Nuclease</keyword>
<dbReference type="InterPro" id="IPR024173">
    <property type="entry name" value="Pesterase_MJ0037-like"/>
</dbReference>
<evidence type="ECO:0000259" key="1">
    <source>
        <dbReference type="Pfam" id="PF00149"/>
    </source>
</evidence>
<dbReference type="PIRSF" id="PIRSF000887">
    <property type="entry name" value="Pesterase_MJ0037"/>
    <property type="match status" value="1"/>
</dbReference>
<dbReference type="InterPro" id="IPR026336">
    <property type="entry name" value="PdeM-like"/>
</dbReference>
<protein>
    <submittedName>
        <fullName evidence="2">Ligase-associated DNA damage response endonuclease PdeM</fullName>
        <ecNumber evidence="2">3.1.-.-</ecNumber>
    </submittedName>
</protein>
<proteinExistence type="predicted"/>
<feature type="domain" description="Calcineurin-like phosphoesterase" evidence="1">
    <location>
        <begin position="25"/>
        <end position="118"/>
    </location>
</feature>
<dbReference type="Gene3D" id="3.60.21.10">
    <property type="match status" value="1"/>
</dbReference>
<dbReference type="PANTHER" id="PTHR39323">
    <property type="entry name" value="BLR1149 PROTEIN"/>
    <property type="match status" value="1"/>
</dbReference>
<dbReference type="InterPro" id="IPR029052">
    <property type="entry name" value="Metallo-depent_PP-like"/>
</dbReference>
<gene>
    <name evidence="2" type="primary">pdeM</name>
    <name evidence="2" type="ORF">U0035_17790</name>
</gene>
<dbReference type="EC" id="3.1.-.-" evidence="2"/>
<dbReference type="NCBIfam" id="TIGR04123">
    <property type="entry name" value="P_estr_lig_assc"/>
    <property type="match status" value="1"/>
</dbReference>
<keyword evidence="3" id="KW-1185">Reference proteome</keyword>
<accession>A0ABZ0W616</accession>
<dbReference type="Proteomes" id="UP001325680">
    <property type="component" value="Chromosome"/>
</dbReference>
<name>A0ABZ0W616_9BACT</name>
<evidence type="ECO:0000313" key="2">
    <source>
        <dbReference type="EMBL" id="WQD37526.1"/>
    </source>
</evidence>
<dbReference type="EMBL" id="CP139960">
    <property type="protein sequence ID" value="WQD37526.1"/>
    <property type="molecule type" value="Genomic_DNA"/>
</dbReference>
<dbReference type="InterPro" id="IPR004843">
    <property type="entry name" value="Calcineurin-like_PHP"/>
</dbReference>
<sequence length="211" mass="24263">MEIVVQNEILILSALRAIYWPRKKALILSDMHLGKTGYFRSKGIPIPSTVLANDLQRLSLLIDTYSPETIVVAGDMFHHDYNADIDYFHTWRQLYNSIAFILVPGNHDKLLNIDYQALSIQLTEKKHWLEPFTIIHEPVERSETFMISGHIHPGYTMAGRARQTLRLPCFIIGQRQIILPAFSLFTGLYTGHQTIDTNSYYLIGNDTIFKV</sequence>
<dbReference type="GO" id="GO:0016874">
    <property type="term" value="F:ligase activity"/>
    <property type="evidence" value="ECO:0007669"/>
    <property type="project" value="UniProtKB-KW"/>
</dbReference>
<dbReference type="SUPFAM" id="SSF56300">
    <property type="entry name" value="Metallo-dependent phosphatases"/>
    <property type="match status" value="1"/>
</dbReference>
<evidence type="ECO:0000313" key="3">
    <source>
        <dbReference type="Proteomes" id="UP001325680"/>
    </source>
</evidence>
<organism evidence="2 3">
    <name type="scientific">Niabella yanshanensis</name>
    <dbReference type="NCBI Taxonomy" id="577386"/>
    <lineage>
        <taxon>Bacteria</taxon>
        <taxon>Pseudomonadati</taxon>
        <taxon>Bacteroidota</taxon>
        <taxon>Chitinophagia</taxon>
        <taxon>Chitinophagales</taxon>
        <taxon>Chitinophagaceae</taxon>
        <taxon>Niabella</taxon>
    </lineage>
</organism>
<dbReference type="Pfam" id="PF00149">
    <property type="entry name" value="Metallophos"/>
    <property type="match status" value="1"/>
</dbReference>
<dbReference type="RefSeq" id="WP_114791691.1">
    <property type="nucleotide sequence ID" value="NZ_CP139960.1"/>
</dbReference>